<accession>A0A835N4T0</accession>
<dbReference type="AlphaFoldDB" id="A0A835N4T0"/>
<sequence length="198" mass="22259">MVISSWICTSSTKNMLVKIVHPGGHVELHDRHVLAAEVMLRNPRCIVAYPHVFRQPWAIVAPDTMLMLGQKFYVVPITTIRKLQRRSVTRSQSPINGVQASKTPNNGKRGSDISSNCWCFISKNDERANTAGTDIGSKASTHDTIEETKSSSRNGCSETKDRTRKRKNEMTTGSPNRFTSLDQWQPNLESIVEEHHSE</sequence>
<dbReference type="Proteomes" id="UP000657918">
    <property type="component" value="Unassembled WGS sequence"/>
</dbReference>
<feature type="compositionally biased region" description="Polar residues" evidence="1">
    <location>
        <begin position="170"/>
        <end position="188"/>
    </location>
</feature>
<dbReference type="PANTHER" id="PTHR33052">
    <property type="entry name" value="DUF4228 DOMAIN PROTEIN-RELATED"/>
    <property type="match status" value="1"/>
</dbReference>
<organism evidence="2 3">
    <name type="scientific">Salix dunnii</name>
    <dbReference type="NCBI Taxonomy" id="1413687"/>
    <lineage>
        <taxon>Eukaryota</taxon>
        <taxon>Viridiplantae</taxon>
        <taxon>Streptophyta</taxon>
        <taxon>Embryophyta</taxon>
        <taxon>Tracheophyta</taxon>
        <taxon>Spermatophyta</taxon>
        <taxon>Magnoliopsida</taxon>
        <taxon>eudicotyledons</taxon>
        <taxon>Gunneridae</taxon>
        <taxon>Pentapetalae</taxon>
        <taxon>rosids</taxon>
        <taxon>fabids</taxon>
        <taxon>Malpighiales</taxon>
        <taxon>Salicaceae</taxon>
        <taxon>Saliceae</taxon>
        <taxon>Salix</taxon>
    </lineage>
</organism>
<reference evidence="2 3" key="1">
    <citation type="submission" date="2020-10" db="EMBL/GenBank/DDBJ databases">
        <title>Plant Genome Project.</title>
        <authorList>
            <person name="Zhang R.-G."/>
        </authorList>
    </citation>
    <scope>NUCLEOTIDE SEQUENCE [LARGE SCALE GENOMIC DNA]</scope>
    <source>
        <strain evidence="2">FAFU-HL-1</strain>
        <tissue evidence="2">Leaf</tissue>
    </source>
</reference>
<protein>
    <submittedName>
        <fullName evidence="2">Uncharacterized protein</fullName>
    </submittedName>
</protein>
<feature type="region of interest" description="Disordered" evidence="1">
    <location>
        <begin position="88"/>
        <end position="111"/>
    </location>
</feature>
<feature type="compositionally biased region" description="Basic and acidic residues" evidence="1">
    <location>
        <begin position="140"/>
        <end position="150"/>
    </location>
</feature>
<proteinExistence type="predicted"/>
<dbReference type="EMBL" id="JADGMS010000003">
    <property type="protein sequence ID" value="KAF9686245.1"/>
    <property type="molecule type" value="Genomic_DNA"/>
</dbReference>
<evidence type="ECO:0000313" key="3">
    <source>
        <dbReference type="Proteomes" id="UP000657918"/>
    </source>
</evidence>
<evidence type="ECO:0000313" key="2">
    <source>
        <dbReference type="EMBL" id="KAF9686245.1"/>
    </source>
</evidence>
<dbReference type="OrthoDB" id="1642380at2759"/>
<feature type="region of interest" description="Disordered" evidence="1">
    <location>
        <begin position="129"/>
        <end position="198"/>
    </location>
</feature>
<keyword evidence="3" id="KW-1185">Reference proteome</keyword>
<dbReference type="InterPro" id="IPR025322">
    <property type="entry name" value="PADRE_dom"/>
</dbReference>
<comment type="caution">
    <text evidence="2">The sequence shown here is derived from an EMBL/GenBank/DDBJ whole genome shotgun (WGS) entry which is preliminary data.</text>
</comment>
<feature type="compositionally biased region" description="Polar residues" evidence="1">
    <location>
        <begin position="89"/>
        <end position="111"/>
    </location>
</feature>
<name>A0A835N4T0_9ROSI</name>
<dbReference type="Pfam" id="PF14009">
    <property type="entry name" value="PADRE"/>
    <property type="match status" value="1"/>
</dbReference>
<gene>
    <name evidence="2" type="ORF">SADUNF_Sadunf03G0138700</name>
</gene>
<evidence type="ECO:0000256" key="1">
    <source>
        <dbReference type="SAM" id="MobiDB-lite"/>
    </source>
</evidence>